<dbReference type="EMBL" id="PXOG01000137">
    <property type="protein sequence ID" value="RGP73712.1"/>
    <property type="molecule type" value="Genomic_DNA"/>
</dbReference>
<dbReference type="GO" id="GO:0008233">
    <property type="term" value="F:peptidase activity"/>
    <property type="evidence" value="ECO:0007669"/>
    <property type="project" value="UniProtKB-KW"/>
</dbReference>
<comment type="caution">
    <text evidence="1">The sequence shown here is derived from an EMBL/GenBank/DDBJ whole genome shotgun (WGS) entry which is preliminary data.</text>
</comment>
<keyword evidence="1" id="KW-0645">Protease</keyword>
<evidence type="ECO:0000313" key="2">
    <source>
        <dbReference type="Proteomes" id="UP000266234"/>
    </source>
</evidence>
<organism evidence="1 2">
    <name type="scientific">Fusarium longipes</name>
    <dbReference type="NCBI Taxonomy" id="694270"/>
    <lineage>
        <taxon>Eukaryota</taxon>
        <taxon>Fungi</taxon>
        <taxon>Dikarya</taxon>
        <taxon>Ascomycota</taxon>
        <taxon>Pezizomycotina</taxon>
        <taxon>Sordariomycetes</taxon>
        <taxon>Hypocreomycetidae</taxon>
        <taxon>Hypocreales</taxon>
        <taxon>Nectriaceae</taxon>
        <taxon>Fusarium</taxon>
    </lineage>
</organism>
<dbReference type="Proteomes" id="UP000266234">
    <property type="component" value="Unassembled WGS sequence"/>
</dbReference>
<protein>
    <submittedName>
        <fullName evidence="1">Intracellular serine protease</fullName>
    </submittedName>
</protein>
<reference evidence="1 2" key="1">
    <citation type="journal article" date="2018" name="PLoS Pathog.">
        <title>Evolution of structural diversity of trichothecenes, a family of toxins produced by plant pathogenic and entomopathogenic fungi.</title>
        <authorList>
            <person name="Proctor R.H."/>
            <person name="McCormick S.P."/>
            <person name="Kim H.S."/>
            <person name="Cardoza R.E."/>
            <person name="Stanley A.M."/>
            <person name="Lindo L."/>
            <person name="Kelly A."/>
            <person name="Brown D.W."/>
            <person name="Lee T."/>
            <person name="Vaughan M.M."/>
            <person name="Alexander N.J."/>
            <person name="Busman M."/>
            <person name="Gutierrez S."/>
        </authorList>
    </citation>
    <scope>NUCLEOTIDE SEQUENCE [LARGE SCALE GENOMIC DNA]</scope>
    <source>
        <strain evidence="1 2">NRRL 20695</strain>
    </source>
</reference>
<proteinExistence type="predicted"/>
<gene>
    <name evidence="1" type="ORF">FLONG3_6260</name>
</gene>
<dbReference type="AlphaFoldDB" id="A0A395SNU7"/>
<sequence length="292" mass="32199">MSYYEEIEDESLDDVNGIEGLIFPMIETGSEASKFRIRNNPIDPFHRAQVIQRTGHGVQITCNLIDVVHGAISADSNYWATILVFQFRFDPEKKTRRISEATIELVFDTMEAKGSIPEVDSLSFNGHHSYSPSMQSVTHVKGGEGSIGASFAATASASYKWEKSVGREVAYAATISGNKLMVDDIGPLRKAKWILLENDDQKKGVPGSVQVAVRVKRLDEAVFSCHVNLTCKADIKTAMRDFFGGLPKDDPVLLNPKKGPTNRLLKYDVEELGAVDLETLRDATTTTMLQGV</sequence>
<dbReference type="GO" id="GO:0006508">
    <property type="term" value="P:proteolysis"/>
    <property type="evidence" value="ECO:0007669"/>
    <property type="project" value="UniProtKB-KW"/>
</dbReference>
<keyword evidence="2" id="KW-1185">Reference proteome</keyword>
<dbReference type="STRING" id="694270.A0A395SNU7"/>
<dbReference type="OrthoDB" id="5030973at2759"/>
<name>A0A395SNU7_9HYPO</name>
<accession>A0A395SNU7</accession>
<evidence type="ECO:0000313" key="1">
    <source>
        <dbReference type="EMBL" id="RGP73712.1"/>
    </source>
</evidence>
<keyword evidence="1" id="KW-0378">Hydrolase</keyword>